<evidence type="ECO:0000259" key="1">
    <source>
        <dbReference type="Pfam" id="PF00144"/>
    </source>
</evidence>
<comment type="caution">
    <text evidence="2">The sequence shown here is derived from an EMBL/GenBank/DDBJ whole genome shotgun (WGS) entry which is preliminary data.</text>
</comment>
<protein>
    <submittedName>
        <fullName evidence="2">Serine hydrolase</fullName>
    </submittedName>
</protein>
<dbReference type="InterPro" id="IPR001466">
    <property type="entry name" value="Beta-lactam-related"/>
</dbReference>
<keyword evidence="2" id="KW-0378">Hydrolase</keyword>
<dbReference type="PANTHER" id="PTHR46825">
    <property type="entry name" value="D-ALANYL-D-ALANINE-CARBOXYPEPTIDASE/ENDOPEPTIDASE AMPH"/>
    <property type="match status" value="1"/>
</dbReference>
<name>A0A5D0QVR8_9FLAO</name>
<organism evidence="2 3">
    <name type="scientific">Bizionia algoritergicola</name>
    <dbReference type="NCBI Taxonomy" id="291187"/>
    <lineage>
        <taxon>Bacteria</taxon>
        <taxon>Pseudomonadati</taxon>
        <taxon>Bacteroidota</taxon>
        <taxon>Flavobacteriia</taxon>
        <taxon>Flavobacteriales</taxon>
        <taxon>Flavobacteriaceae</taxon>
        <taxon>Bizionia</taxon>
    </lineage>
</organism>
<dbReference type="Proteomes" id="UP000324358">
    <property type="component" value="Unassembled WGS sequence"/>
</dbReference>
<keyword evidence="3" id="KW-1185">Reference proteome</keyword>
<dbReference type="GO" id="GO:0016787">
    <property type="term" value="F:hydrolase activity"/>
    <property type="evidence" value="ECO:0007669"/>
    <property type="project" value="UniProtKB-KW"/>
</dbReference>
<dbReference type="PANTHER" id="PTHR46825:SF9">
    <property type="entry name" value="BETA-LACTAMASE-RELATED DOMAIN-CONTAINING PROTEIN"/>
    <property type="match status" value="1"/>
</dbReference>
<gene>
    <name evidence="2" type="ORF">ES675_09605</name>
</gene>
<feature type="domain" description="Beta-lactamase-related" evidence="1">
    <location>
        <begin position="47"/>
        <end position="260"/>
    </location>
</feature>
<evidence type="ECO:0000313" key="3">
    <source>
        <dbReference type="Proteomes" id="UP000324358"/>
    </source>
</evidence>
<dbReference type="InterPro" id="IPR050491">
    <property type="entry name" value="AmpC-like"/>
</dbReference>
<accession>A0A5D0QVR8</accession>
<dbReference type="SUPFAM" id="SSF56601">
    <property type="entry name" value="beta-lactamase/transpeptidase-like"/>
    <property type="match status" value="1"/>
</dbReference>
<dbReference type="Gene3D" id="3.40.710.10">
    <property type="entry name" value="DD-peptidase/beta-lactamase superfamily"/>
    <property type="match status" value="1"/>
</dbReference>
<reference evidence="2 3" key="1">
    <citation type="submission" date="2019-08" db="EMBL/GenBank/DDBJ databases">
        <title>Genomes of Antarctic Bizionia species.</title>
        <authorList>
            <person name="Bowman J.P."/>
        </authorList>
    </citation>
    <scope>NUCLEOTIDE SEQUENCE [LARGE SCALE GENOMIC DNA]</scope>
    <source>
        <strain evidence="2 3">APA-1</strain>
    </source>
</reference>
<dbReference type="PROSITE" id="PS51257">
    <property type="entry name" value="PROKAR_LIPOPROTEIN"/>
    <property type="match status" value="1"/>
</dbReference>
<evidence type="ECO:0000313" key="2">
    <source>
        <dbReference type="EMBL" id="TYB72791.1"/>
    </source>
</evidence>
<dbReference type="Pfam" id="PF00144">
    <property type="entry name" value="Beta-lactamase"/>
    <property type="match status" value="1"/>
</dbReference>
<dbReference type="InterPro" id="IPR012338">
    <property type="entry name" value="Beta-lactam/transpept-like"/>
</dbReference>
<proteinExistence type="predicted"/>
<dbReference type="EMBL" id="VSKL01000003">
    <property type="protein sequence ID" value="TYB72791.1"/>
    <property type="molecule type" value="Genomic_DNA"/>
</dbReference>
<dbReference type="AlphaFoldDB" id="A0A5D0QVR8"/>
<dbReference type="OrthoDB" id="9793489at2"/>
<sequence length="417" mass="47564">MTNKLFYFTLILFSFLSCQTKPEAKGESLENLNNNKIDSLANRYLELNRFSGAILVSKNDSIIYNRNFGLANYENNIEFTNKTAFKIGRISELITAGIIHKMEKEGAFRLSDSISEYIPDIKNTFTIEDLLNHKTNLPTIQQIQEENPELDYETVVFTNIALSSSKKPEYSELNYNILGMLIEKISEKTFQENLANYGNDLKLENTFFNKTNAILATGYLFHNYRGTGLELQKAPVSNLEITFSSNGLKSTISDLAKIINASSKKSLEIDGYMEDDGFSYSLIHNPETKTTIIILSNRRHPVAEEISNSIEAILKNKNYRLPLARKPVKINKNLLKEYAGNYALNENMNIEVLTKNDSLFLIMGPNTIYLVPQSSNQFYMEDRDASMRFLKNTDSLVYQVELLDAFLSGNKINRKNK</sequence>